<evidence type="ECO:0000256" key="9">
    <source>
        <dbReference type="ARBA" id="ARBA00023033"/>
    </source>
</evidence>
<evidence type="ECO:0000256" key="12">
    <source>
        <dbReference type="RuleBase" id="RU000461"/>
    </source>
</evidence>
<dbReference type="GO" id="GO:0004497">
    <property type="term" value="F:monooxygenase activity"/>
    <property type="evidence" value="ECO:0007669"/>
    <property type="project" value="UniProtKB-KW"/>
</dbReference>
<dbReference type="InterPro" id="IPR050196">
    <property type="entry name" value="Cytochrome_P450_Monoox"/>
</dbReference>
<evidence type="ECO:0000256" key="1">
    <source>
        <dbReference type="ARBA" id="ARBA00001971"/>
    </source>
</evidence>
<dbReference type="Proteomes" id="UP000887566">
    <property type="component" value="Unplaced"/>
</dbReference>
<accession>A0A914X4A6</accession>
<dbReference type="GO" id="GO:0005789">
    <property type="term" value="C:endoplasmic reticulum membrane"/>
    <property type="evidence" value="ECO:0007669"/>
    <property type="project" value="UniProtKB-SubCell"/>
</dbReference>
<keyword evidence="10" id="KW-0472">Membrane</keyword>
<dbReference type="WBParaSite" id="PSAMB.scaffold5973size10454.g27710.t1">
    <property type="protein sequence ID" value="PSAMB.scaffold5973size10454.g27710.t1"/>
    <property type="gene ID" value="PSAMB.scaffold5973size10454.g27710"/>
</dbReference>
<dbReference type="InterPro" id="IPR002403">
    <property type="entry name" value="Cyt_P450_E_grp-IV"/>
</dbReference>
<evidence type="ECO:0000256" key="4">
    <source>
        <dbReference type="ARBA" id="ARBA00010617"/>
    </source>
</evidence>
<protein>
    <submittedName>
        <fullName evidence="14">Cytochrome P450</fullName>
    </submittedName>
</protein>
<dbReference type="InterPro" id="IPR001128">
    <property type="entry name" value="Cyt_P450"/>
</dbReference>
<keyword evidence="8 11" id="KW-0408">Iron</keyword>
<keyword evidence="6 11" id="KW-0479">Metal-binding</keyword>
<dbReference type="SUPFAM" id="SSF48264">
    <property type="entry name" value="Cytochrome P450"/>
    <property type="match status" value="1"/>
</dbReference>
<comment type="cofactor">
    <cofactor evidence="1 11">
        <name>heme</name>
        <dbReference type="ChEBI" id="CHEBI:30413"/>
    </cofactor>
</comment>
<keyword evidence="13" id="KW-1185">Reference proteome</keyword>
<dbReference type="GO" id="GO:0016705">
    <property type="term" value="F:oxidoreductase activity, acting on paired donors, with incorporation or reduction of molecular oxygen"/>
    <property type="evidence" value="ECO:0007669"/>
    <property type="project" value="InterPro"/>
</dbReference>
<dbReference type="PRINTS" id="PR00385">
    <property type="entry name" value="P450"/>
</dbReference>
<dbReference type="PRINTS" id="PR00465">
    <property type="entry name" value="EP450IV"/>
</dbReference>
<comment type="subcellular location">
    <subcellularLocation>
        <location evidence="3">Endoplasmic reticulum membrane</location>
    </subcellularLocation>
</comment>
<keyword evidence="12" id="KW-0560">Oxidoreductase</keyword>
<dbReference type="Gene3D" id="1.10.630.10">
    <property type="entry name" value="Cytochrome P450"/>
    <property type="match status" value="1"/>
</dbReference>
<comment type="similarity">
    <text evidence="4 12">Belongs to the cytochrome P450 family.</text>
</comment>
<evidence type="ECO:0000256" key="8">
    <source>
        <dbReference type="ARBA" id="ARBA00023004"/>
    </source>
</evidence>
<keyword evidence="5 11" id="KW-0349">Heme</keyword>
<feature type="binding site" description="axial binding residue" evidence="11">
    <location>
        <position position="135"/>
    </location>
    <ligand>
        <name>heme</name>
        <dbReference type="ChEBI" id="CHEBI:30413"/>
    </ligand>
    <ligandPart>
        <name>Fe</name>
        <dbReference type="ChEBI" id="CHEBI:18248"/>
    </ligandPart>
</feature>
<evidence type="ECO:0000256" key="11">
    <source>
        <dbReference type="PIRSR" id="PIRSR602403-1"/>
    </source>
</evidence>
<dbReference type="GO" id="GO:0020037">
    <property type="term" value="F:heme binding"/>
    <property type="evidence" value="ECO:0007669"/>
    <property type="project" value="InterPro"/>
</dbReference>
<dbReference type="PANTHER" id="PTHR24291">
    <property type="entry name" value="CYTOCHROME P450 FAMILY 4"/>
    <property type="match status" value="1"/>
</dbReference>
<evidence type="ECO:0000256" key="3">
    <source>
        <dbReference type="ARBA" id="ARBA00004586"/>
    </source>
</evidence>
<dbReference type="InterPro" id="IPR017972">
    <property type="entry name" value="Cyt_P450_CS"/>
</dbReference>
<proteinExistence type="inferred from homology"/>
<keyword evidence="7" id="KW-0256">Endoplasmic reticulum</keyword>
<evidence type="ECO:0000256" key="2">
    <source>
        <dbReference type="ARBA" id="ARBA00003690"/>
    </source>
</evidence>
<evidence type="ECO:0000256" key="6">
    <source>
        <dbReference type="ARBA" id="ARBA00022723"/>
    </source>
</evidence>
<dbReference type="GO" id="GO:0005506">
    <property type="term" value="F:iron ion binding"/>
    <property type="evidence" value="ECO:0007669"/>
    <property type="project" value="InterPro"/>
</dbReference>
<dbReference type="PROSITE" id="PS00086">
    <property type="entry name" value="CYTOCHROME_P450"/>
    <property type="match status" value="1"/>
</dbReference>
<dbReference type="AlphaFoldDB" id="A0A914X4A6"/>
<evidence type="ECO:0000256" key="5">
    <source>
        <dbReference type="ARBA" id="ARBA00022617"/>
    </source>
</evidence>
<evidence type="ECO:0000313" key="13">
    <source>
        <dbReference type="Proteomes" id="UP000887566"/>
    </source>
</evidence>
<reference evidence="14" key="1">
    <citation type="submission" date="2022-11" db="UniProtKB">
        <authorList>
            <consortium name="WormBaseParasite"/>
        </authorList>
    </citation>
    <scope>IDENTIFICATION</scope>
</reference>
<evidence type="ECO:0000313" key="14">
    <source>
        <dbReference type="WBParaSite" id="PSAMB.scaffold5973size10454.g27710.t1"/>
    </source>
</evidence>
<sequence length="190" mass="22133">MDFLLDMKQKGDFSSQEVREQVDTFMFEVRPDRSDFPTADQLNEMKYLECCIKESQRMYPPVPYIERTIVEPVDIEDGRTIPVGTTVGISIHMVQRDADHFPEPDKFDPDRFIAENCVGRHPFAFCPFSAGPRNCIGQKYAMMEEKTILCHLLRNFTFESVQDEALMQDTMSYMFVLRPTKGVWVKLTPR</sequence>
<evidence type="ECO:0000256" key="10">
    <source>
        <dbReference type="ARBA" id="ARBA00023136"/>
    </source>
</evidence>
<evidence type="ECO:0000256" key="7">
    <source>
        <dbReference type="ARBA" id="ARBA00022824"/>
    </source>
</evidence>
<keyword evidence="9 12" id="KW-0503">Monooxygenase</keyword>
<dbReference type="Pfam" id="PF00067">
    <property type="entry name" value="p450"/>
    <property type="match status" value="1"/>
</dbReference>
<organism evidence="13 14">
    <name type="scientific">Plectus sambesii</name>
    <dbReference type="NCBI Taxonomy" id="2011161"/>
    <lineage>
        <taxon>Eukaryota</taxon>
        <taxon>Metazoa</taxon>
        <taxon>Ecdysozoa</taxon>
        <taxon>Nematoda</taxon>
        <taxon>Chromadorea</taxon>
        <taxon>Plectida</taxon>
        <taxon>Plectina</taxon>
        <taxon>Plectoidea</taxon>
        <taxon>Plectidae</taxon>
        <taxon>Plectus</taxon>
    </lineage>
</organism>
<name>A0A914X4A6_9BILA</name>
<dbReference type="PANTHER" id="PTHR24291:SF189">
    <property type="entry name" value="CYTOCHROME P450 4C3-RELATED"/>
    <property type="match status" value="1"/>
</dbReference>
<dbReference type="InterPro" id="IPR036396">
    <property type="entry name" value="Cyt_P450_sf"/>
</dbReference>
<comment type="function">
    <text evidence="2">May be involved in the metabolism of insect hormones and in the breakdown of synthetic insecticides.</text>
</comment>